<evidence type="ECO:0000313" key="5">
    <source>
        <dbReference type="Proteomes" id="UP001180825"/>
    </source>
</evidence>
<dbReference type="InterPro" id="IPR050490">
    <property type="entry name" value="Bact_solute-bd_prot1"/>
</dbReference>
<dbReference type="Pfam" id="PF01547">
    <property type="entry name" value="SBP_bac_1"/>
    <property type="match status" value="1"/>
</dbReference>
<evidence type="ECO:0000256" key="1">
    <source>
        <dbReference type="ARBA" id="ARBA00004418"/>
    </source>
</evidence>
<dbReference type="EMBL" id="JAVDXV010000007">
    <property type="protein sequence ID" value="MDR7334526.1"/>
    <property type="molecule type" value="Genomic_DNA"/>
</dbReference>
<dbReference type="PANTHER" id="PTHR43649">
    <property type="entry name" value="ARABINOSE-BINDING PROTEIN-RELATED"/>
    <property type="match status" value="1"/>
</dbReference>
<evidence type="ECO:0000313" key="4">
    <source>
        <dbReference type="EMBL" id="MDR7334526.1"/>
    </source>
</evidence>
<name>A0ABU2ABF6_9BURK</name>
<proteinExistence type="inferred from homology"/>
<gene>
    <name evidence="4" type="ORF">J2X21_003682</name>
</gene>
<comment type="similarity">
    <text evidence="2">Belongs to the bacterial solute-binding protein 1 family.</text>
</comment>
<protein>
    <submittedName>
        <fullName evidence="4">Chitobiose transport system substrate-binding protein</fullName>
    </submittedName>
</protein>
<evidence type="ECO:0000256" key="2">
    <source>
        <dbReference type="ARBA" id="ARBA00008520"/>
    </source>
</evidence>
<comment type="subcellular location">
    <subcellularLocation>
        <location evidence="1">Periplasm</location>
    </subcellularLocation>
</comment>
<accession>A0ABU2ABF6</accession>
<reference evidence="4 5" key="1">
    <citation type="submission" date="2023-07" db="EMBL/GenBank/DDBJ databases">
        <title>Sorghum-associated microbial communities from plants grown in Nebraska, USA.</title>
        <authorList>
            <person name="Schachtman D."/>
        </authorList>
    </citation>
    <scope>NUCLEOTIDE SEQUENCE [LARGE SCALE GENOMIC DNA]</scope>
    <source>
        <strain evidence="4 5">BE316</strain>
    </source>
</reference>
<keyword evidence="3" id="KW-0732">Signal</keyword>
<organism evidence="4 5">
    <name type="scientific">Roseateles asaccharophilus</name>
    <dbReference type="NCBI Taxonomy" id="582607"/>
    <lineage>
        <taxon>Bacteria</taxon>
        <taxon>Pseudomonadati</taxon>
        <taxon>Pseudomonadota</taxon>
        <taxon>Betaproteobacteria</taxon>
        <taxon>Burkholderiales</taxon>
        <taxon>Sphaerotilaceae</taxon>
        <taxon>Roseateles</taxon>
    </lineage>
</organism>
<dbReference type="Proteomes" id="UP001180825">
    <property type="component" value="Unassembled WGS sequence"/>
</dbReference>
<sequence length="413" mass="44396">MKRHLLALTAASVLLATSAASARSLEFWTMQLSPQLDGYMNALIQRYEAAHPGVKVKWVDLPWAEMERKVLTAIAAGQAPDVVNLNPQFAAKLAEFGALAEPEQHLSAAQVASYLPAAWAGNCMDGKTFALPWYVTVNLTLYRRGLLQDAGISAPPRSHAELLTVAPKLATHGRHAYFPALDGSHPLETLVAMGTPLLDARGCAGFANDQGAAAFGFYRDLYQRKWVPRNVVTEGHRKAVELFVAGEVAMISTGMQFLNFIKTSNADLYTDIDIAPPLARPGTPPNLAVMNLAVPAASKQKQAAFDFAAFVSNADNQLAFAKAVPVLPSSRASYGDAFLSTTPASGDLTDRARALSAQLAQQGQVLVPPMRAYSKLRNSYAIQLQAQMLGKQAPAAALQTVTTQWNRLLGCKP</sequence>
<dbReference type="RefSeq" id="WP_310331011.1">
    <property type="nucleotide sequence ID" value="NZ_JAVDXV010000007.1"/>
</dbReference>
<comment type="caution">
    <text evidence="4">The sequence shown here is derived from an EMBL/GenBank/DDBJ whole genome shotgun (WGS) entry which is preliminary data.</text>
</comment>
<feature type="chain" id="PRO_5045960649" evidence="3">
    <location>
        <begin position="23"/>
        <end position="413"/>
    </location>
</feature>
<dbReference type="InterPro" id="IPR006059">
    <property type="entry name" value="SBP"/>
</dbReference>
<dbReference type="SUPFAM" id="SSF53850">
    <property type="entry name" value="Periplasmic binding protein-like II"/>
    <property type="match status" value="1"/>
</dbReference>
<dbReference type="Gene3D" id="3.40.190.10">
    <property type="entry name" value="Periplasmic binding protein-like II"/>
    <property type="match status" value="2"/>
</dbReference>
<evidence type="ECO:0000256" key="3">
    <source>
        <dbReference type="SAM" id="SignalP"/>
    </source>
</evidence>
<feature type="signal peptide" evidence="3">
    <location>
        <begin position="1"/>
        <end position="22"/>
    </location>
</feature>
<dbReference type="CDD" id="cd13585">
    <property type="entry name" value="PBP2_TMBP_like"/>
    <property type="match status" value="1"/>
</dbReference>
<keyword evidence="5" id="KW-1185">Reference proteome</keyword>
<dbReference type="PANTHER" id="PTHR43649:SF12">
    <property type="entry name" value="DIACETYLCHITOBIOSE BINDING PROTEIN DASA"/>
    <property type="match status" value="1"/>
</dbReference>